<evidence type="ECO:0000313" key="3">
    <source>
        <dbReference type="Proteomes" id="UP001055439"/>
    </source>
</evidence>
<feature type="region of interest" description="Disordered" evidence="1">
    <location>
        <begin position="32"/>
        <end position="52"/>
    </location>
</feature>
<proteinExistence type="predicted"/>
<feature type="compositionally biased region" description="Pro residues" evidence="1">
    <location>
        <begin position="32"/>
        <end position="41"/>
    </location>
</feature>
<reference evidence="2" key="1">
    <citation type="submission" date="2022-05" db="EMBL/GenBank/DDBJ databases">
        <title>The Musa troglodytarum L. genome provides insights into the mechanism of non-climacteric behaviour and enrichment of carotenoids.</title>
        <authorList>
            <person name="Wang J."/>
        </authorList>
    </citation>
    <scope>NUCLEOTIDE SEQUENCE</scope>
    <source>
        <tissue evidence="2">Leaf</tissue>
    </source>
</reference>
<sequence>TYENTTKIEGDSGFVHEKTSGFRLCPSPLLPDLPPPLPRSPLPSEIDERDSRTENLRCSLVRGLALSSDLSCKSVIFHRDLSRNLVAWEVVVRNSVGGVEDLRSLKWLERENNMA</sequence>
<evidence type="ECO:0000256" key="1">
    <source>
        <dbReference type="SAM" id="MobiDB-lite"/>
    </source>
</evidence>
<dbReference type="Proteomes" id="UP001055439">
    <property type="component" value="Chromosome 4"/>
</dbReference>
<organism evidence="2 3">
    <name type="scientific">Musa troglodytarum</name>
    <name type="common">fe'i banana</name>
    <dbReference type="NCBI Taxonomy" id="320322"/>
    <lineage>
        <taxon>Eukaryota</taxon>
        <taxon>Viridiplantae</taxon>
        <taxon>Streptophyta</taxon>
        <taxon>Embryophyta</taxon>
        <taxon>Tracheophyta</taxon>
        <taxon>Spermatophyta</taxon>
        <taxon>Magnoliopsida</taxon>
        <taxon>Liliopsida</taxon>
        <taxon>Zingiberales</taxon>
        <taxon>Musaceae</taxon>
        <taxon>Musa</taxon>
    </lineage>
</organism>
<feature type="non-terminal residue" evidence="2">
    <location>
        <position position="1"/>
    </location>
</feature>
<protein>
    <submittedName>
        <fullName evidence="2">Uncharacterized protein</fullName>
    </submittedName>
</protein>
<dbReference type="AlphaFoldDB" id="A0A9E7JXM7"/>
<dbReference type="EMBL" id="CP097506">
    <property type="protein sequence ID" value="URD97455.1"/>
    <property type="molecule type" value="Genomic_DNA"/>
</dbReference>
<keyword evidence="3" id="KW-1185">Reference proteome</keyword>
<name>A0A9E7JXM7_9LILI</name>
<evidence type="ECO:0000313" key="2">
    <source>
        <dbReference type="EMBL" id="URD97455.1"/>
    </source>
</evidence>
<gene>
    <name evidence="2" type="ORF">MUK42_34628</name>
</gene>
<accession>A0A9E7JXM7</accession>